<reference evidence="2" key="3">
    <citation type="submission" date="2020-12" db="UniProtKB">
        <authorList>
            <consortium name="EnsemblPlants"/>
        </authorList>
    </citation>
    <scope>IDENTIFICATION</scope>
</reference>
<organism evidence="1">
    <name type="scientific">Physcomitrium patens</name>
    <name type="common">Spreading-leaved earth moss</name>
    <name type="synonym">Physcomitrella patens</name>
    <dbReference type="NCBI Taxonomy" id="3218"/>
    <lineage>
        <taxon>Eukaryota</taxon>
        <taxon>Viridiplantae</taxon>
        <taxon>Streptophyta</taxon>
        <taxon>Embryophyta</taxon>
        <taxon>Bryophyta</taxon>
        <taxon>Bryophytina</taxon>
        <taxon>Bryopsida</taxon>
        <taxon>Funariidae</taxon>
        <taxon>Funariales</taxon>
        <taxon>Funariaceae</taxon>
        <taxon>Physcomitrium</taxon>
    </lineage>
</organism>
<evidence type="ECO:0008006" key="4">
    <source>
        <dbReference type="Google" id="ProtNLM"/>
    </source>
</evidence>
<accession>A0A2K1IUL2</accession>
<dbReference type="SUPFAM" id="SSF52343">
    <property type="entry name" value="Ferredoxin reductase-like, C-terminal NADP-linked domain"/>
    <property type="match status" value="1"/>
</dbReference>
<dbReference type="RefSeq" id="XP_024358157.1">
    <property type="nucleotide sequence ID" value="XM_024502389.2"/>
</dbReference>
<dbReference type="AlphaFoldDB" id="A0A2K1IUL2"/>
<dbReference type="OrthoDB" id="1856718at2759"/>
<gene>
    <name evidence="2" type="primary">LOC112273498</name>
    <name evidence="1" type="ORF">PHYPA_024916</name>
</gene>
<dbReference type="Gene3D" id="3.40.50.80">
    <property type="entry name" value="Nucleotide-binding domain of ferredoxin-NADP reductase (FNR) module"/>
    <property type="match status" value="1"/>
</dbReference>
<evidence type="ECO:0000313" key="3">
    <source>
        <dbReference type="Proteomes" id="UP000006727"/>
    </source>
</evidence>
<dbReference type="PANTHER" id="PTHR47215:SF3">
    <property type="entry name" value="FAD-BINDING FR-TYPE DOMAIN-CONTAINING PROTEIN"/>
    <property type="match status" value="1"/>
</dbReference>
<dbReference type="Gramene" id="Pp3c20_8810V3.1">
    <property type="protein sequence ID" value="Pp3c20_8810V3.1"/>
    <property type="gene ID" value="Pp3c20_8810"/>
</dbReference>
<dbReference type="PANTHER" id="PTHR47215">
    <property type="match status" value="1"/>
</dbReference>
<name>A0A2K1IUL2_PHYPA</name>
<dbReference type="Gramene" id="Pp3c20_8810V3.2">
    <property type="protein sequence ID" value="Pp3c20_8810V3.2"/>
    <property type="gene ID" value="Pp3c20_8810"/>
</dbReference>
<dbReference type="EnsemblPlants" id="Pp3c20_8810V3.1">
    <property type="protein sequence ID" value="Pp3c20_8810V3.1"/>
    <property type="gene ID" value="Pp3c20_8810"/>
</dbReference>
<proteinExistence type="predicted"/>
<dbReference type="EnsemblPlants" id="Pp3c20_8810V3.2">
    <property type="protein sequence ID" value="Pp3c20_8810V3.2"/>
    <property type="gene ID" value="Pp3c20_8810"/>
</dbReference>
<reference evidence="1 3" key="2">
    <citation type="journal article" date="2018" name="Plant J.">
        <title>The Physcomitrella patens chromosome-scale assembly reveals moss genome structure and evolution.</title>
        <authorList>
            <person name="Lang D."/>
            <person name="Ullrich K.K."/>
            <person name="Murat F."/>
            <person name="Fuchs J."/>
            <person name="Jenkins J."/>
            <person name="Haas F.B."/>
            <person name="Piednoel M."/>
            <person name="Gundlach H."/>
            <person name="Van Bel M."/>
            <person name="Meyberg R."/>
            <person name="Vives C."/>
            <person name="Morata J."/>
            <person name="Symeonidi A."/>
            <person name="Hiss M."/>
            <person name="Muchero W."/>
            <person name="Kamisugi Y."/>
            <person name="Saleh O."/>
            <person name="Blanc G."/>
            <person name="Decker E.L."/>
            <person name="van Gessel N."/>
            <person name="Grimwood J."/>
            <person name="Hayes R.D."/>
            <person name="Graham S.W."/>
            <person name="Gunter L.E."/>
            <person name="McDaniel S.F."/>
            <person name="Hoernstein S.N.W."/>
            <person name="Larsson A."/>
            <person name="Li F.W."/>
            <person name="Perroud P.F."/>
            <person name="Phillips J."/>
            <person name="Ranjan P."/>
            <person name="Rokshar D.S."/>
            <person name="Rothfels C.J."/>
            <person name="Schneider L."/>
            <person name="Shu S."/>
            <person name="Stevenson D.W."/>
            <person name="Thummler F."/>
            <person name="Tillich M."/>
            <person name="Villarreal Aguilar J.C."/>
            <person name="Widiez T."/>
            <person name="Wong G.K."/>
            <person name="Wymore A."/>
            <person name="Zhang Y."/>
            <person name="Zimmer A.D."/>
            <person name="Quatrano R.S."/>
            <person name="Mayer K.F.X."/>
            <person name="Goodstein D."/>
            <person name="Casacuberta J.M."/>
            <person name="Vandepoele K."/>
            <person name="Reski R."/>
            <person name="Cuming A.C."/>
            <person name="Tuskan G.A."/>
            <person name="Maumus F."/>
            <person name="Salse J."/>
            <person name="Schmutz J."/>
            <person name="Rensing S.A."/>
        </authorList>
    </citation>
    <scope>NUCLEOTIDE SEQUENCE [LARGE SCALE GENOMIC DNA]</scope>
    <source>
        <strain evidence="2 3">cv. Gransden 2004</strain>
    </source>
</reference>
<dbReference type="EMBL" id="ABEU02000020">
    <property type="protein sequence ID" value="PNR32973.1"/>
    <property type="molecule type" value="Genomic_DNA"/>
</dbReference>
<reference evidence="1 3" key="1">
    <citation type="journal article" date="2008" name="Science">
        <title>The Physcomitrella genome reveals evolutionary insights into the conquest of land by plants.</title>
        <authorList>
            <person name="Rensing S."/>
            <person name="Lang D."/>
            <person name="Zimmer A."/>
            <person name="Terry A."/>
            <person name="Salamov A."/>
            <person name="Shapiro H."/>
            <person name="Nishiyama T."/>
            <person name="Perroud P.-F."/>
            <person name="Lindquist E."/>
            <person name="Kamisugi Y."/>
            <person name="Tanahashi T."/>
            <person name="Sakakibara K."/>
            <person name="Fujita T."/>
            <person name="Oishi K."/>
            <person name="Shin-I T."/>
            <person name="Kuroki Y."/>
            <person name="Toyoda A."/>
            <person name="Suzuki Y."/>
            <person name="Hashimoto A."/>
            <person name="Yamaguchi K."/>
            <person name="Sugano A."/>
            <person name="Kohara Y."/>
            <person name="Fujiyama A."/>
            <person name="Anterola A."/>
            <person name="Aoki S."/>
            <person name="Ashton N."/>
            <person name="Barbazuk W.B."/>
            <person name="Barker E."/>
            <person name="Bennetzen J."/>
            <person name="Bezanilla M."/>
            <person name="Blankenship R."/>
            <person name="Cho S.H."/>
            <person name="Dutcher S."/>
            <person name="Estelle M."/>
            <person name="Fawcett J.A."/>
            <person name="Gundlach H."/>
            <person name="Hanada K."/>
            <person name="Heyl A."/>
            <person name="Hicks K.A."/>
            <person name="Hugh J."/>
            <person name="Lohr M."/>
            <person name="Mayer K."/>
            <person name="Melkozernov A."/>
            <person name="Murata T."/>
            <person name="Nelson D."/>
            <person name="Pils B."/>
            <person name="Prigge M."/>
            <person name="Reiss B."/>
            <person name="Renner T."/>
            <person name="Rombauts S."/>
            <person name="Rushton P."/>
            <person name="Sanderfoot A."/>
            <person name="Schween G."/>
            <person name="Shiu S.-H."/>
            <person name="Stueber K."/>
            <person name="Theodoulou F.L."/>
            <person name="Tu H."/>
            <person name="Van de Peer Y."/>
            <person name="Verrier P.J."/>
            <person name="Waters E."/>
            <person name="Wood A."/>
            <person name="Yang L."/>
            <person name="Cove D."/>
            <person name="Cuming A."/>
            <person name="Hasebe M."/>
            <person name="Lucas S."/>
            <person name="Mishler D.B."/>
            <person name="Reski R."/>
            <person name="Grigoriev I."/>
            <person name="Quatrano R.S."/>
            <person name="Boore J.L."/>
        </authorList>
    </citation>
    <scope>NUCLEOTIDE SEQUENCE [LARGE SCALE GENOMIC DNA]</scope>
    <source>
        <strain evidence="2 3">cv. Gransden 2004</strain>
    </source>
</reference>
<dbReference type="InterPro" id="IPR039261">
    <property type="entry name" value="FNR_nucleotide-bd"/>
</dbReference>
<protein>
    <recommendedName>
        <fullName evidence="4">FAD-binding FR-type domain-containing protein</fullName>
    </recommendedName>
</protein>
<evidence type="ECO:0000313" key="1">
    <source>
        <dbReference type="EMBL" id="PNR32973.1"/>
    </source>
</evidence>
<dbReference type="Proteomes" id="UP000006727">
    <property type="component" value="Chromosome 20"/>
</dbReference>
<sequence>MATTAVRCVAAGASAQALRQTGGYGGGVGPGRTSKVQMASSVMGTKLEVRGSGSLKSAVSHRHSFLVKASATEAPAAQVELSAEQEELLQRRKAIMEAEQQSSGFVVTEVETTEPQNWYSAKVMGVSDVAAGVRCITLMTEVSRELVPLENAYVKPGNIAQIRLDGKELTAVPSSPPFSMKINMPVLYKLRGDIPAGMIKLPQFSLSVKAPVEIHVEEASNPELYTVSEGQELEVGPYLQTAGLDLRPILTLSRFPTIVFFARGRGLAVARAIVEAIDGDVGSMSLSFREEVRLFCSASKPSELAYQEKFADWESRSVKVRATVDDAAGEEWQGAVGSFRSLWDEDDLEYDPNTTAAIVCVEEESRKELTELLEEAGIPKEQILSWKF</sequence>
<dbReference type="PaxDb" id="3218-PP1S9_406V6.1"/>
<dbReference type="OMA" id="VIYWDAP"/>
<keyword evidence="3" id="KW-1185">Reference proteome</keyword>
<dbReference type="GeneID" id="112273498"/>
<evidence type="ECO:0000313" key="2">
    <source>
        <dbReference type="EnsemblPlants" id="Pp3c20_8810V3.1"/>
    </source>
</evidence>